<comment type="caution">
    <text evidence="3">The sequence shown here is derived from an EMBL/GenBank/DDBJ whole genome shotgun (WGS) entry which is preliminary data.</text>
</comment>
<proteinExistence type="predicted"/>
<dbReference type="Pfam" id="PF13365">
    <property type="entry name" value="Trypsin_2"/>
    <property type="match status" value="1"/>
</dbReference>
<keyword evidence="4" id="KW-1185">Reference proteome</keyword>
<dbReference type="PROSITE" id="PS50240">
    <property type="entry name" value="TRYPSIN_DOM"/>
    <property type="match status" value="1"/>
</dbReference>
<reference evidence="3 4" key="1">
    <citation type="submission" date="2020-03" db="EMBL/GenBank/DDBJ databases">
        <title>WGS of the type strain of Planosporangium spp.</title>
        <authorList>
            <person name="Thawai C."/>
        </authorList>
    </citation>
    <scope>NUCLEOTIDE SEQUENCE [LARGE SCALE GENOMIC DNA]</scope>
    <source>
        <strain evidence="3 4">TBRC 5610</strain>
    </source>
</reference>
<evidence type="ECO:0000313" key="3">
    <source>
        <dbReference type="EMBL" id="NJC71998.1"/>
    </source>
</evidence>
<dbReference type="PROSITE" id="PS00134">
    <property type="entry name" value="TRYPSIN_HIS"/>
    <property type="match status" value="1"/>
</dbReference>
<protein>
    <submittedName>
        <fullName evidence="3">Trypsin-like peptidase domain-containing protein</fullName>
    </submittedName>
</protein>
<evidence type="ECO:0000259" key="2">
    <source>
        <dbReference type="PROSITE" id="PS50240"/>
    </source>
</evidence>
<dbReference type="RefSeq" id="WP_167926907.1">
    <property type="nucleotide sequence ID" value="NZ_JAATVY010000015.1"/>
</dbReference>
<dbReference type="InterPro" id="IPR001254">
    <property type="entry name" value="Trypsin_dom"/>
</dbReference>
<dbReference type="InterPro" id="IPR009003">
    <property type="entry name" value="Peptidase_S1_PA"/>
</dbReference>
<gene>
    <name evidence="3" type="ORF">HC031_20085</name>
</gene>
<dbReference type="InterPro" id="IPR043504">
    <property type="entry name" value="Peptidase_S1_PA_chymotrypsin"/>
</dbReference>
<sequence>MMPSRLAIGKISINFESIKSASAQICGIAKSVEMGRILKSIVITRLIRSRLRVAMTIAAAATVSTVLTIAPPASAKDDGTPAPLPDAQSTDNLDPTLLATMRKQEALNPALTVLTEEAMKTPTGGFSSFAFEGDGLSLYWKGPLPTGMTAALGAARKFGSVQVKPAAYSKAELETAAAKIESAGQGRSNIQSISFKGDGSGLVVEKMAPVAAAARSAKLHQPIVGAEEAVGKALVNVPVELRTAAAPTHFLGCPSTGCNRRDDTSPWNSGDYMYDVLVSQGKANQCTTGFGVSNASGTTYILTAAHCITWHAGGGDDVYDYSREYMGRASINEDWDKDLILVQARGFQWMFDGSPTTSFHKTVHSWGYWANGELLCQSGSTSGTVCGLKTENVNYSNSQCDSDGDCYTIHGLIGATQVDGRTAGLPGDSGGPVFSLDGDGVRAKGVVSAGSGTHLLFQDMADVTTSRSGPGTSGWNAVWPLTG</sequence>
<accession>A0ABX0Y0Z2</accession>
<dbReference type="PROSITE" id="PS00135">
    <property type="entry name" value="TRYPSIN_SER"/>
    <property type="match status" value="1"/>
</dbReference>
<evidence type="ECO:0000313" key="4">
    <source>
        <dbReference type="Proteomes" id="UP000722989"/>
    </source>
</evidence>
<dbReference type="SUPFAM" id="SSF50494">
    <property type="entry name" value="Trypsin-like serine proteases"/>
    <property type="match status" value="1"/>
</dbReference>
<feature type="region of interest" description="Disordered" evidence="1">
    <location>
        <begin position="72"/>
        <end position="91"/>
    </location>
</feature>
<dbReference type="Proteomes" id="UP000722989">
    <property type="component" value="Unassembled WGS sequence"/>
</dbReference>
<name>A0ABX0Y0Z2_9ACTN</name>
<dbReference type="EMBL" id="JAATVY010000015">
    <property type="protein sequence ID" value="NJC71998.1"/>
    <property type="molecule type" value="Genomic_DNA"/>
</dbReference>
<feature type="domain" description="Peptidase S1" evidence="2">
    <location>
        <begin position="223"/>
        <end position="475"/>
    </location>
</feature>
<organism evidence="3 4">
    <name type="scientific">Planosporangium thailandense</name>
    <dbReference type="NCBI Taxonomy" id="765197"/>
    <lineage>
        <taxon>Bacteria</taxon>
        <taxon>Bacillati</taxon>
        <taxon>Actinomycetota</taxon>
        <taxon>Actinomycetes</taxon>
        <taxon>Micromonosporales</taxon>
        <taxon>Micromonosporaceae</taxon>
        <taxon>Planosporangium</taxon>
    </lineage>
</organism>
<evidence type="ECO:0000256" key="1">
    <source>
        <dbReference type="SAM" id="MobiDB-lite"/>
    </source>
</evidence>
<dbReference type="Gene3D" id="2.40.10.10">
    <property type="entry name" value="Trypsin-like serine proteases"/>
    <property type="match status" value="2"/>
</dbReference>
<dbReference type="InterPro" id="IPR033116">
    <property type="entry name" value="TRYPSIN_SER"/>
</dbReference>
<dbReference type="InterPro" id="IPR018114">
    <property type="entry name" value="TRYPSIN_HIS"/>
</dbReference>